<dbReference type="SUPFAM" id="SSF53254">
    <property type="entry name" value="Phosphoglycerate mutase-like"/>
    <property type="match status" value="1"/>
</dbReference>
<dbReference type="Pfam" id="PF00300">
    <property type="entry name" value="His_Phos_1"/>
    <property type="match status" value="1"/>
</dbReference>
<dbReference type="SMART" id="SM00855">
    <property type="entry name" value="PGAM"/>
    <property type="match status" value="1"/>
</dbReference>
<dbReference type="RefSeq" id="WP_074222998.1">
    <property type="nucleotide sequence ID" value="NZ_FSRC01000001.1"/>
</dbReference>
<dbReference type="PANTHER" id="PTHR47623">
    <property type="entry name" value="OS09G0287300 PROTEIN"/>
    <property type="match status" value="1"/>
</dbReference>
<dbReference type="PANTHER" id="PTHR47623:SF1">
    <property type="entry name" value="OS09G0287300 PROTEIN"/>
    <property type="match status" value="1"/>
</dbReference>
<dbReference type="CDD" id="cd07067">
    <property type="entry name" value="HP_PGM_like"/>
    <property type="match status" value="1"/>
</dbReference>
<evidence type="ECO:0000256" key="1">
    <source>
        <dbReference type="PIRSR" id="PIRSR613078-2"/>
    </source>
</evidence>
<sequence length="164" mass="18746">MKKIILVRHGKSAWDKPFLADHNRPLAERGLRDVPMMAERLKARNIEPDLFLSSSATRAMATAALTGEVFGYPKKNIHADEHLYHASPEKILKIIHHQKDSHQTILLFGHNPGLNELIYLLGGRIDNLPTSGQYGFTFDTDEWEKVSKKNAKVWFVDYPKMKVN</sequence>
<accession>A0A1N6D4P9</accession>
<dbReference type="Proteomes" id="UP000185221">
    <property type="component" value="Unassembled WGS sequence"/>
</dbReference>
<name>A0A1N6D4P9_9BACT</name>
<feature type="binding site" evidence="1">
    <location>
        <position position="58"/>
    </location>
    <ligand>
        <name>substrate</name>
    </ligand>
</feature>
<keyword evidence="3" id="KW-1185">Reference proteome</keyword>
<dbReference type="Gene3D" id="3.40.50.1240">
    <property type="entry name" value="Phosphoglycerate mutase-like"/>
    <property type="match status" value="1"/>
</dbReference>
<dbReference type="InterPro" id="IPR013078">
    <property type="entry name" value="His_Pase_superF_clade-1"/>
</dbReference>
<protein>
    <submittedName>
        <fullName evidence="2">Phosphohistidine phosphatase</fullName>
    </submittedName>
</protein>
<dbReference type="InterPro" id="IPR029033">
    <property type="entry name" value="His_PPase_superfam"/>
</dbReference>
<dbReference type="OrthoDB" id="9810154at2"/>
<evidence type="ECO:0000313" key="3">
    <source>
        <dbReference type="Proteomes" id="UP000185221"/>
    </source>
</evidence>
<gene>
    <name evidence="2" type="ORF">SAMN05444394_0213</name>
</gene>
<dbReference type="AlphaFoldDB" id="A0A1N6D4P9"/>
<proteinExistence type="predicted"/>
<dbReference type="EMBL" id="FSRC01000001">
    <property type="protein sequence ID" value="SIN65798.1"/>
    <property type="molecule type" value="Genomic_DNA"/>
</dbReference>
<reference evidence="3" key="1">
    <citation type="submission" date="2016-11" db="EMBL/GenBank/DDBJ databases">
        <authorList>
            <person name="Varghese N."/>
            <person name="Submissions S."/>
        </authorList>
    </citation>
    <scope>NUCLEOTIDE SEQUENCE [LARGE SCALE GENOMIC DNA]</scope>
    <source>
        <strain evidence="3">DSM 15292</strain>
    </source>
</reference>
<dbReference type="STRING" id="226505.SAMN05444394_0213"/>
<organism evidence="2 3">
    <name type="scientific">Algoriphagus halophilus</name>
    <dbReference type="NCBI Taxonomy" id="226505"/>
    <lineage>
        <taxon>Bacteria</taxon>
        <taxon>Pseudomonadati</taxon>
        <taxon>Bacteroidota</taxon>
        <taxon>Cytophagia</taxon>
        <taxon>Cytophagales</taxon>
        <taxon>Cyclobacteriaceae</taxon>
        <taxon>Algoriphagus</taxon>
    </lineage>
</organism>
<evidence type="ECO:0000313" key="2">
    <source>
        <dbReference type="EMBL" id="SIN65798.1"/>
    </source>
</evidence>